<accession>A0A9D1LWU7</accession>
<dbReference type="InterPro" id="IPR037010">
    <property type="entry name" value="VitB12-dep_Met_synth_activ_sf"/>
</dbReference>
<name>A0A9D1LWU7_9FIRM</name>
<evidence type="ECO:0000313" key="1">
    <source>
        <dbReference type="EMBL" id="HIU49455.1"/>
    </source>
</evidence>
<dbReference type="Gene3D" id="3.40.109.40">
    <property type="match status" value="1"/>
</dbReference>
<sequence length="214" mass="23871">MIKLEKLSRQECLRYLGGKNLSVTPQIENMLDICEKKIFETASVKYLYKEIPVDSPVLHHGNDIEEHLKGCEKAVVMCATLGAGIDRLIRVSQITDMSEAVVIDSLASVAIEQVCNQVDMIVSSLYPGEYLTFRFSCGYGDYPIDLQGEFLRILDAPRKIGLCTNKSSLLTPTKSVTAVMGISKNPIEKRKRGCAVCNMRENCKFRKAGLRCDI</sequence>
<dbReference type="Proteomes" id="UP000824118">
    <property type="component" value="Unassembled WGS sequence"/>
</dbReference>
<reference evidence="1" key="2">
    <citation type="journal article" date="2021" name="PeerJ">
        <title>Extensive microbial diversity within the chicken gut microbiome revealed by metagenomics and culture.</title>
        <authorList>
            <person name="Gilroy R."/>
            <person name="Ravi A."/>
            <person name="Getino M."/>
            <person name="Pursley I."/>
            <person name="Horton D.L."/>
            <person name="Alikhan N.F."/>
            <person name="Baker D."/>
            <person name="Gharbi K."/>
            <person name="Hall N."/>
            <person name="Watson M."/>
            <person name="Adriaenssens E.M."/>
            <person name="Foster-Nyarko E."/>
            <person name="Jarju S."/>
            <person name="Secka A."/>
            <person name="Antonio M."/>
            <person name="Oren A."/>
            <person name="Chaudhuri R.R."/>
            <person name="La Ragione R."/>
            <person name="Hildebrand F."/>
            <person name="Pallen M.J."/>
        </authorList>
    </citation>
    <scope>NUCLEOTIDE SEQUENCE</scope>
    <source>
        <strain evidence="1">ChiGjej1B1-1684</strain>
    </source>
</reference>
<evidence type="ECO:0000313" key="2">
    <source>
        <dbReference type="Proteomes" id="UP000824118"/>
    </source>
</evidence>
<reference evidence="1" key="1">
    <citation type="submission" date="2020-10" db="EMBL/GenBank/DDBJ databases">
        <authorList>
            <person name="Gilroy R."/>
        </authorList>
    </citation>
    <scope>NUCLEOTIDE SEQUENCE</scope>
    <source>
        <strain evidence="1">ChiGjej1B1-1684</strain>
    </source>
</reference>
<dbReference type="GO" id="GO:0008705">
    <property type="term" value="F:methionine synthase activity"/>
    <property type="evidence" value="ECO:0007669"/>
    <property type="project" value="InterPro"/>
</dbReference>
<dbReference type="AlphaFoldDB" id="A0A9D1LWU7"/>
<organism evidence="1 2">
    <name type="scientific">Candidatus Limousia pullorum</name>
    <dbReference type="NCBI Taxonomy" id="2840860"/>
    <lineage>
        <taxon>Bacteria</taxon>
        <taxon>Bacillati</taxon>
        <taxon>Bacillota</taxon>
        <taxon>Clostridia</taxon>
        <taxon>Eubacteriales</taxon>
        <taxon>Oscillospiraceae</taxon>
        <taxon>Oscillospiraceae incertae sedis</taxon>
        <taxon>Candidatus Limousia</taxon>
    </lineage>
</organism>
<comment type="caution">
    <text evidence="1">The sequence shown here is derived from an EMBL/GenBank/DDBJ whole genome shotgun (WGS) entry which is preliminary data.</text>
</comment>
<gene>
    <name evidence="1" type="ORF">IAD22_00360</name>
</gene>
<proteinExistence type="predicted"/>
<protein>
    <submittedName>
        <fullName evidence="1">Methionine synthase</fullName>
    </submittedName>
</protein>
<dbReference type="EMBL" id="DVNG01000005">
    <property type="protein sequence ID" value="HIU49455.1"/>
    <property type="molecule type" value="Genomic_DNA"/>
</dbReference>
<dbReference type="SUPFAM" id="SSF56507">
    <property type="entry name" value="Methionine synthase activation domain-like"/>
    <property type="match status" value="1"/>
</dbReference>